<evidence type="ECO:0000313" key="4">
    <source>
        <dbReference type="EMBL" id="CAB4932636.1"/>
    </source>
</evidence>
<organism evidence="2">
    <name type="scientific">freshwater metagenome</name>
    <dbReference type="NCBI Taxonomy" id="449393"/>
    <lineage>
        <taxon>unclassified sequences</taxon>
        <taxon>metagenomes</taxon>
        <taxon>ecological metagenomes</taxon>
    </lineage>
</organism>
<dbReference type="EMBL" id="CAFABA010000022">
    <property type="protein sequence ID" value="CAB4822198.1"/>
    <property type="molecule type" value="Genomic_DNA"/>
</dbReference>
<gene>
    <name evidence="2" type="ORF">UFOPK2754_02471</name>
    <name evidence="3" type="ORF">UFOPK3139_00773</name>
    <name evidence="4" type="ORF">UFOPK3543_02753</name>
    <name evidence="5" type="ORF">UFOPK3967_00585</name>
</gene>
<dbReference type="EMBL" id="CAFBMH010000152">
    <property type="protein sequence ID" value="CAB4932636.1"/>
    <property type="molecule type" value="Genomic_DNA"/>
</dbReference>
<evidence type="ECO:0000313" key="5">
    <source>
        <dbReference type="EMBL" id="CAB4984570.1"/>
    </source>
</evidence>
<dbReference type="EMBL" id="CAFBOS010000023">
    <property type="protein sequence ID" value="CAB4984570.1"/>
    <property type="molecule type" value="Genomic_DNA"/>
</dbReference>
<dbReference type="PANTHER" id="PTHR42964">
    <property type="entry name" value="ENOYL-COA HYDRATASE"/>
    <property type="match status" value="1"/>
</dbReference>
<dbReference type="Gene3D" id="3.90.226.10">
    <property type="entry name" value="2-enoyl-CoA Hydratase, Chain A, domain 1"/>
    <property type="match status" value="1"/>
</dbReference>
<evidence type="ECO:0000313" key="2">
    <source>
        <dbReference type="EMBL" id="CAB4761981.1"/>
    </source>
</evidence>
<dbReference type="EMBL" id="CAEZYR010000112">
    <property type="protein sequence ID" value="CAB4761981.1"/>
    <property type="molecule type" value="Genomic_DNA"/>
</dbReference>
<dbReference type="CDD" id="cd06558">
    <property type="entry name" value="crotonase-like"/>
    <property type="match status" value="1"/>
</dbReference>
<comment type="similarity">
    <text evidence="1">Belongs to the enoyl-CoA hydratase/isomerase family.</text>
</comment>
<dbReference type="GO" id="GO:0008300">
    <property type="term" value="P:isoprenoid catabolic process"/>
    <property type="evidence" value="ECO:0007669"/>
    <property type="project" value="TreeGrafter"/>
</dbReference>
<dbReference type="InterPro" id="IPR014748">
    <property type="entry name" value="Enoyl-CoA_hydra_C"/>
</dbReference>
<evidence type="ECO:0000313" key="3">
    <source>
        <dbReference type="EMBL" id="CAB4822198.1"/>
    </source>
</evidence>
<dbReference type="InterPro" id="IPR029045">
    <property type="entry name" value="ClpP/crotonase-like_dom_sf"/>
</dbReference>
<reference evidence="2" key="1">
    <citation type="submission" date="2020-05" db="EMBL/GenBank/DDBJ databases">
        <authorList>
            <person name="Chiriac C."/>
            <person name="Salcher M."/>
            <person name="Ghai R."/>
            <person name="Kavagutti S V."/>
        </authorList>
    </citation>
    <scope>NUCLEOTIDE SEQUENCE</scope>
</reference>
<dbReference type="Pfam" id="PF00378">
    <property type="entry name" value="ECH_1"/>
    <property type="match status" value="1"/>
</dbReference>
<sequence length="277" mass="30464">MSYGNYETLIVERHGHVGWLINNRPDQLNAMNALMRDEFADAWIELDRDPEVRVIVHTGNGRAFQTGVDVTEIATDGQGMQRYQDSVVDFDLHFTAWHQQVWKPVITAVNGICCGGGFHWVADADIVIAASDAQFFDPHVSIGQVVSIEAIGLIRKMPAEAVMRMAFVGKYERMNAQRAYELGMISQIVDPPGQLREEAQALAEKIAKNSPAAMQATKKALWGALEHNLTDACKVGAKHLAGLWGHPDQDEGPRAFAEKREPLWAALAPRPGDGVAG</sequence>
<protein>
    <submittedName>
        <fullName evidence="2">Unannotated protein</fullName>
    </submittedName>
</protein>
<evidence type="ECO:0000256" key="1">
    <source>
        <dbReference type="ARBA" id="ARBA00005254"/>
    </source>
</evidence>
<dbReference type="SUPFAM" id="SSF52096">
    <property type="entry name" value="ClpP/crotonase"/>
    <property type="match status" value="1"/>
</dbReference>
<accession>A0A6J6UPP3</accession>
<dbReference type="PANTHER" id="PTHR42964:SF1">
    <property type="entry name" value="POLYKETIDE BIOSYNTHESIS ENOYL-COA HYDRATASE PKSH-RELATED"/>
    <property type="match status" value="1"/>
</dbReference>
<dbReference type="Gene3D" id="1.10.12.10">
    <property type="entry name" value="Lyase 2-enoyl-coa Hydratase, Chain A, domain 2"/>
    <property type="match status" value="1"/>
</dbReference>
<dbReference type="InterPro" id="IPR001753">
    <property type="entry name" value="Enoyl-CoA_hydra/iso"/>
</dbReference>
<dbReference type="AlphaFoldDB" id="A0A6J6UPP3"/>
<proteinExistence type="inferred from homology"/>
<dbReference type="InterPro" id="IPR051683">
    <property type="entry name" value="Enoyl-CoA_Hydratase/Isomerase"/>
</dbReference>
<name>A0A6J6UPP3_9ZZZZ</name>